<dbReference type="STRING" id="1147741.A0A0R3S762"/>
<keyword evidence="1" id="KW-1185">Reference proteome</keyword>
<protein>
    <submittedName>
        <fullName evidence="2">Reverse transcriptase domain-containing protein</fullName>
    </submittedName>
</protein>
<dbReference type="AlphaFoldDB" id="A0A0R3S762"/>
<evidence type="ECO:0000313" key="2">
    <source>
        <dbReference type="WBParaSite" id="EEL_0001063401-mRNA-1"/>
    </source>
</evidence>
<dbReference type="WBParaSite" id="EEL_0001063401-mRNA-1">
    <property type="protein sequence ID" value="EEL_0001063401-mRNA-1"/>
    <property type="gene ID" value="EEL_0001063401"/>
</dbReference>
<organism evidence="1 2">
    <name type="scientific">Elaeophora elaphi</name>
    <dbReference type="NCBI Taxonomy" id="1147741"/>
    <lineage>
        <taxon>Eukaryota</taxon>
        <taxon>Metazoa</taxon>
        <taxon>Ecdysozoa</taxon>
        <taxon>Nematoda</taxon>
        <taxon>Chromadorea</taxon>
        <taxon>Rhabditida</taxon>
        <taxon>Spirurina</taxon>
        <taxon>Spiruromorpha</taxon>
        <taxon>Filarioidea</taxon>
        <taxon>Onchocercidae</taxon>
        <taxon>Elaeophora</taxon>
    </lineage>
</organism>
<sequence length="182" mass="20623">AILFSSSPGGTPGPFGRIQQKRDFNDIASEINKLKRADRSLKTNQKEINELMEMMKSKLSSKLPQANLNEQTQSNIHPITPFERQEQQLEDKQVISDEALDLTKSKQLSLNDENDAVNLSVKQRAQMFEAVAAYANKPIALAHTSRFVSKHSSESRIQNKKRRTATPMPKYRKTITKVLITD</sequence>
<reference evidence="2" key="1">
    <citation type="submission" date="2017-02" db="UniProtKB">
        <authorList>
            <consortium name="WormBaseParasite"/>
        </authorList>
    </citation>
    <scope>IDENTIFICATION</scope>
</reference>
<proteinExistence type="predicted"/>
<evidence type="ECO:0000313" key="1">
    <source>
        <dbReference type="Proteomes" id="UP000050640"/>
    </source>
</evidence>
<name>A0A0R3S762_9BILA</name>
<accession>A0A0R3S762</accession>
<dbReference type="Proteomes" id="UP000050640">
    <property type="component" value="Unplaced"/>
</dbReference>